<protein>
    <submittedName>
        <fullName evidence="1">ARAD1C03124p</fullName>
    </submittedName>
</protein>
<proteinExistence type="predicted"/>
<dbReference type="EMBL" id="HG937693">
    <property type="protein sequence ID" value="CDP34031.1"/>
    <property type="molecule type" value="Genomic_DNA"/>
</dbReference>
<reference evidence="1" key="2">
    <citation type="submission" date="2014-06" db="EMBL/GenBank/DDBJ databases">
        <title>The complete genome of Blastobotrys (Arxula) adeninivorans LS3 - a yeast of biotechnological interest.</title>
        <authorList>
            <person name="Kunze G."/>
            <person name="Gaillardin C."/>
            <person name="Czernicka M."/>
            <person name="Durrens P."/>
            <person name="Martin T."/>
            <person name="Boer E."/>
            <person name="Gabaldon T."/>
            <person name="Cruz J."/>
            <person name="Talla E."/>
            <person name="Marck C."/>
            <person name="Goffeau A."/>
            <person name="Barbe V."/>
            <person name="Baret P."/>
            <person name="Baronian K."/>
            <person name="Beier S."/>
            <person name="Bleykasten C."/>
            <person name="Bode R."/>
            <person name="Casaregola S."/>
            <person name="Despons L."/>
            <person name="Fairhead C."/>
            <person name="Giersberg M."/>
            <person name="Gierski P."/>
            <person name="Hahnel U."/>
            <person name="Hartmann A."/>
            <person name="Jankowska D."/>
            <person name="Jubin C."/>
            <person name="Jung P."/>
            <person name="Lafontaine I."/>
            <person name="Leh-Louis V."/>
            <person name="Lemaire M."/>
            <person name="Marcet-Houben M."/>
            <person name="Mascher M."/>
            <person name="Morel G."/>
            <person name="Richard G.-F."/>
            <person name="Riechen J."/>
            <person name="Sacerdot C."/>
            <person name="Sarkar A."/>
            <person name="Savel G."/>
            <person name="Schacherer J."/>
            <person name="Sherman D."/>
            <person name="Straub M.-L."/>
            <person name="Stein N."/>
            <person name="Thierry A."/>
            <person name="Trautwein-Schult A."/>
            <person name="Westhof E."/>
            <person name="Worch S."/>
            <person name="Dujon B."/>
            <person name="Souciet J.-L."/>
            <person name="Wincker P."/>
            <person name="Scholz U."/>
            <person name="Neuveglise N."/>
        </authorList>
    </citation>
    <scope>NUCLEOTIDE SEQUENCE</scope>
    <source>
        <strain evidence="1">LS3</strain>
    </source>
</reference>
<accession>A0A060T4B2</accession>
<name>A0A060T4B2_BLAAD</name>
<evidence type="ECO:0000313" key="1">
    <source>
        <dbReference type="EMBL" id="CDP34031.1"/>
    </source>
</evidence>
<sequence length="163" mass="18005">MASGRIIPDFDIVKLIRVAPLISSTATLVHALAELNFLGAMVHPNTREKCNEIVPKVFRNYFSAGVQYVIAYGLTSVSLSIVNLVGQYSVSGASRQWYMAGMAYAVAHYLFLPKVASPVRDIIEDASQGKSTEDLDRWLSIHRVRMAVADIPAWLCYILAICN</sequence>
<organism evidence="1">
    <name type="scientific">Blastobotrys adeninivorans</name>
    <name type="common">Yeast</name>
    <name type="synonym">Arxula adeninivorans</name>
    <dbReference type="NCBI Taxonomy" id="409370"/>
    <lineage>
        <taxon>Eukaryota</taxon>
        <taxon>Fungi</taxon>
        <taxon>Dikarya</taxon>
        <taxon>Ascomycota</taxon>
        <taxon>Saccharomycotina</taxon>
        <taxon>Dipodascomycetes</taxon>
        <taxon>Dipodascales</taxon>
        <taxon>Trichomonascaceae</taxon>
        <taxon>Blastobotrys</taxon>
    </lineage>
</organism>
<dbReference type="PhylomeDB" id="A0A060T4B2"/>
<dbReference type="AlphaFoldDB" id="A0A060T4B2"/>
<reference evidence="1" key="1">
    <citation type="submission" date="2014-02" db="EMBL/GenBank/DDBJ databases">
        <authorList>
            <person name="Genoscope - CEA"/>
        </authorList>
    </citation>
    <scope>NUCLEOTIDE SEQUENCE</scope>
    <source>
        <strain evidence="1">LS3</strain>
    </source>
</reference>
<gene>
    <name evidence="1" type="ORF">GNLVRS02_ARAD1C03124g</name>
</gene>